<evidence type="ECO:0000313" key="2">
    <source>
        <dbReference type="EMBL" id="KAA2251204.1"/>
    </source>
</evidence>
<comment type="caution">
    <text evidence="2">The sequence shown here is derived from an EMBL/GenBank/DDBJ whole genome shotgun (WGS) entry which is preliminary data.</text>
</comment>
<keyword evidence="3" id="KW-1185">Reference proteome</keyword>
<reference evidence="2 3" key="1">
    <citation type="submission" date="2019-09" db="EMBL/GenBank/DDBJ databases">
        <title>Goodfellowia gen. nov., a new genus of the Pseudonocardineae related to Actinoalloteichus, containing Goodfellowia coeruleoviolacea gen. nov., comb. nov. gen. nov., comb. nov.</title>
        <authorList>
            <person name="Labeda D."/>
        </authorList>
    </citation>
    <scope>NUCLEOTIDE SEQUENCE [LARGE SCALE GENOMIC DNA]</scope>
    <source>
        <strain evidence="2 3">AN110305</strain>
    </source>
</reference>
<name>A0A5B2WJX1_9PSEU</name>
<proteinExistence type="predicted"/>
<dbReference type="RefSeq" id="WP_149854743.1">
    <property type="nucleotide sequence ID" value="NZ_VUOB01000085.1"/>
</dbReference>
<keyword evidence="1" id="KW-1133">Transmembrane helix</keyword>
<organism evidence="2 3">
    <name type="scientific">Solihabitans fulvus</name>
    <dbReference type="NCBI Taxonomy" id="1892852"/>
    <lineage>
        <taxon>Bacteria</taxon>
        <taxon>Bacillati</taxon>
        <taxon>Actinomycetota</taxon>
        <taxon>Actinomycetes</taxon>
        <taxon>Pseudonocardiales</taxon>
        <taxon>Pseudonocardiaceae</taxon>
        <taxon>Solihabitans</taxon>
    </lineage>
</organism>
<reference evidence="2 3" key="2">
    <citation type="submission" date="2019-09" db="EMBL/GenBank/DDBJ databases">
        <authorList>
            <person name="Jin C."/>
        </authorList>
    </citation>
    <scope>NUCLEOTIDE SEQUENCE [LARGE SCALE GENOMIC DNA]</scope>
    <source>
        <strain evidence="2 3">AN110305</strain>
    </source>
</reference>
<evidence type="ECO:0000313" key="3">
    <source>
        <dbReference type="Proteomes" id="UP000323454"/>
    </source>
</evidence>
<keyword evidence="1" id="KW-0472">Membrane</keyword>
<accession>A0A5B2WJX1</accession>
<dbReference type="EMBL" id="VUOB01000085">
    <property type="protein sequence ID" value="KAA2251204.1"/>
    <property type="molecule type" value="Genomic_DNA"/>
</dbReference>
<gene>
    <name evidence="2" type="ORF">F0L68_37920</name>
</gene>
<protein>
    <submittedName>
        <fullName evidence="2">Uncharacterized protein</fullName>
    </submittedName>
</protein>
<sequence length="182" mass="20047">MIGTLLALLGVAAWTGIILLLARLFVLPAWFGRVVLPRLIREQVWGQTTVERYAVPRTGDGRGDTRVRTLSGTHRGRRFELVTESECLGEGFDNSSPVRSQWAHSCTLRVRDVGPLPPGVVDVAGGGAKRRRRGASVWSEDPGSISMNCMRLRSGLYAARLRREVDFLVEVAERVPPAESIV</sequence>
<keyword evidence="1" id="KW-0812">Transmembrane</keyword>
<dbReference type="AlphaFoldDB" id="A0A5B2WJX1"/>
<evidence type="ECO:0000256" key="1">
    <source>
        <dbReference type="SAM" id="Phobius"/>
    </source>
</evidence>
<feature type="transmembrane region" description="Helical" evidence="1">
    <location>
        <begin position="6"/>
        <end position="31"/>
    </location>
</feature>
<dbReference type="Proteomes" id="UP000323454">
    <property type="component" value="Unassembled WGS sequence"/>
</dbReference>